<feature type="binding site" evidence="6">
    <location>
        <position position="357"/>
    </location>
    <ligand>
        <name>Na(+)</name>
        <dbReference type="ChEBI" id="CHEBI:29101"/>
        <label>1</label>
    </ligand>
</feature>
<keyword evidence="5 7" id="KW-0472">Membrane</keyword>
<evidence type="ECO:0000256" key="5">
    <source>
        <dbReference type="ARBA" id="ARBA00023136"/>
    </source>
</evidence>
<feature type="transmembrane region" description="Helical" evidence="7">
    <location>
        <begin position="458"/>
        <end position="482"/>
    </location>
</feature>
<sequence>MFGCKPPVGKIEQLANPKTWVNAATQIFFSLGLGFGSLIAFASYNEPSSNCQKHAITVSLINSSTSIFASIVTFSIYGFKATFNYESCLNKVILLLTNSFDLEDGSVTASNLEQVKDYLASTDPSRYSEVVPLIKNCSLESELDTVVYFTALLPYCVLIIYLIRGLTLHGATNGLMYMFTPKIEQLANPKTWVNAATQIFFSLGLGFGSLIAFASYNEPSSNCQKHAITVSLINSSTSIFASIVTFSIYGFKATFNYESCLNKVILLLTNSFDLEDGSVTASNLEQVKDYLASTDPSRYSEVVPLIKNCSLESELDTAVQGTGLAFIVYTEAIKNMEVSQLWSVLYFFMLLVLGIGSMLGNTAAILTPLTDSKVITSHLPKEAISGLLCLISCAVGLVFTMEAGNYWFDIFNDYAATLSLLLIVLVETIALCYVYGLRRFENELQAMTGRALNWYWKAMWACVSPLLIIGLLFFYLSDYIITGTLQYQAWDATQGQLVTKDYPAYALAVIGLLVASSTMCIPLVALGTFIMHRYKRGDTAPVA</sequence>
<keyword evidence="2" id="KW-0813">Transport</keyword>
<feature type="binding site" evidence="6">
    <location>
        <position position="202"/>
    </location>
    <ligand>
        <name>Na(+)</name>
        <dbReference type="ChEBI" id="CHEBI:29101"/>
        <label>1</label>
    </ligand>
</feature>
<proteinExistence type="predicted"/>
<keyword evidence="6" id="KW-0479">Metal-binding</keyword>
<dbReference type="GO" id="GO:0005298">
    <property type="term" value="F:proline:sodium symporter activity"/>
    <property type="evidence" value="ECO:0007669"/>
    <property type="project" value="TreeGrafter"/>
</dbReference>
<evidence type="ECO:0000313" key="8">
    <source>
        <dbReference type="EMBL" id="VTJ73499.1"/>
    </source>
</evidence>
<feature type="transmembrane region" description="Helical" evidence="7">
    <location>
        <begin position="145"/>
        <end position="163"/>
    </location>
</feature>
<organism evidence="8 9">
    <name type="scientific">Marmota monax</name>
    <name type="common">Woodchuck</name>
    <dbReference type="NCBI Taxonomy" id="9995"/>
    <lineage>
        <taxon>Eukaryota</taxon>
        <taxon>Metazoa</taxon>
        <taxon>Chordata</taxon>
        <taxon>Craniata</taxon>
        <taxon>Vertebrata</taxon>
        <taxon>Euteleostomi</taxon>
        <taxon>Mammalia</taxon>
        <taxon>Eutheria</taxon>
        <taxon>Euarchontoglires</taxon>
        <taxon>Glires</taxon>
        <taxon>Rodentia</taxon>
        <taxon>Sciuromorpha</taxon>
        <taxon>Sciuridae</taxon>
        <taxon>Xerinae</taxon>
        <taxon>Marmotini</taxon>
        <taxon>Marmota</taxon>
    </lineage>
</organism>
<evidence type="ECO:0000256" key="7">
    <source>
        <dbReference type="SAM" id="Phobius"/>
    </source>
</evidence>
<dbReference type="SUPFAM" id="SSF161070">
    <property type="entry name" value="SNF-like"/>
    <property type="match status" value="2"/>
</dbReference>
<accession>A0A5E4BX46</accession>
<dbReference type="AlphaFoldDB" id="A0A5E4BX46"/>
<dbReference type="GO" id="GO:0015193">
    <property type="term" value="F:L-proline transmembrane transporter activity"/>
    <property type="evidence" value="ECO:0007669"/>
    <property type="project" value="TreeGrafter"/>
</dbReference>
<evidence type="ECO:0000256" key="1">
    <source>
        <dbReference type="ARBA" id="ARBA00004141"/>
    </source>
</evidence>
<gene>
    <name evidence="8" type="ORF">MONAX_5E008721</name>
</gene>
<dbReference type="PANTHER" id="PTHR11616:SF44">
    <property type="entry name" value="SODIUM- AND CHLORIDE-DEPENDENT TRANSPORTER XTRP3"/>
    <property type="match status" value="1"/>
</dbReference>
<dbReference type="InterPro" id="IPR000175">
    <property type="entry name" value="Na/ntran_symport"/>
</dbReference>
<feature type="transmembrane region" description="Helical" evidence="7">
    <location>
        <begin position="228"/>
        <end position="249"/>
    </location>
</feature>
<comment type="caution">
    <text evidence="8">The sequence shown here is derived from an EMBL/GenBank/DDBJ whole genome shotgun (WGS) entry which is preliminary data.</text>
</comment>
<dbReference type="Proteomes" id="UP000335636">
    <property type="component" value="Unassembled WGS sequence"/>
</dbReference>
<dbReference type="GO" id="GO:0015816">
    <property type="term" value="P:glycine transport"/>
    <property type="evidence" value="ECO:0007669"/>
    <property type="project" value="TreeGrafter"/>
</dbReference>
<keyword evidence="3 7" id="KW-0812">Transmembrane</keyword>
<evidence type="ECO:0000313" key="9">
    <source>
        <dbReference type="Proteomes" id="UP000335636"/>
    </source>
</evidence>
<dbReference type="EMBL" id="CABDUW010000682">
    <property type="protein sequence ID" value="VTJ73499.1"/>
    <property type="molecule type" value="Genomic_DNA"/>
</dbReference>
<feature type="transmembrane region" description="Helical" evidence="7">
    <location>
        <begin position="414"/>
        <end position="437"/>
    </location>
</feature>
<dbReference type="GO" id="GO:0046872">
    <property type="term" value="F:metal ion binding"/>
    <property type="evidence" value="ECO:0007669"/>
    <property type="project" value="UniProtKB-KW"/>
</dbReference>
<keyword evidence="9" id="KW-1185">Reference proteome</keyword>
<dbReference type="GO" id="GO:0016324">
    <property type="term" value="C:apical plasma membrane"/>
    <property type="evidence" value="ECO:0007669"/>
    <property type="project" value="TreeGrafter"/>
</dbReference>
<keyword evidence="6" id="KW-0915">Sodium</keyword>
<dbReference type="Pfam" id="PF00209">
    <property type="entry name" value="SNF"/>
    <property type="match status" value="2"/>
</dbReference>
<dbReference type="PANTHER" id="PTHR11616">
    <property type="entry name" value="SODIUM/CHLORIDE DEPENDENT TRANSPORTER"/>
    <property type="match status" value="1"/>
</dbReference>
<protein>
    <recommendedName>
        <fullName evidence="10">Sodium-and chloride-dependent transporter XTRP3</fullName>
    </recommendedName>
</protein>
<dbReference type="PROSITE" id="PS50267">
    <property type="entry name" value="NA_NEUROTRAN_SYMP_3"/>
    <property type="match status" value="2"/>
</dbReference>
<feature type="transmembrane region" description="Helical" evidence="7">
    <location>
        <begin position="20"/>
        <end position="44"/>
    </location>
</feature>
<name>A0A5E4BX46_MARMO</name>
<reference evidence="8" key="1">
    <citation type="submission" date="2019-04" db="EMBL/GenBank/DDBJ databases">
        <authorList>
            <person name="Alioto T."/>
            <person name="Alioto T."/>
        </authorList>
    </citation>
    <scope>NUCLEOTIDE SEQUENCE [LARGE SCALE GENOMIC DNA]</scope>
</reference>
<evidence type="ECO:0000256" key="4">
    <source>
        <dbReference type="ARBA" id="ARBA00022989"/>
    </source>
</evidence>
<feature type="transmembrane region" description="Helical" evidence="7">
    <location>
        <begin position="195"/>
        <end position="216"/>
    </location>
</feature>
<dbReference type="InterPro" id="IPR037272">
    <property type="entry name" value="SNS_sf"/>
</dbReference>
<evidence type="ECO:0000256" key="2">
    <source>
        <dbReference type="ARBA" id="ARBA00022448"/>
    </source>
</evidence>
<comment type="subcellular location">
    <subcellularLocation>
        <location evidence="1">Membrane</location>
        <topology evidence="1">Multi-pass membrane protein</topology>
    </subcellularLocation>
</comment>
<feature type="transmembrane region" description="Helical" evidence="7">
    <location>
        <begin position="56"/>
        <end position="79"/>
    </location>
</feature>
<dbReference type="PRINTS" id="PR00176">
    <property type="entry name" value="NANEUSMPORT"/>
</dbReference>
<dbReference type="GO" id="GO:1904271">
    <property type="term" value="P:L-proline import across plasma membrane"/>
    <property type="evidence" value="ECO:0007669"/>
    <property type="project" value="TreeGrafter"/>
</dbReference>
<evidence type="ECO:0000256" key="3">
    <source>
        <dbReference type="ARBA" id="ARBA00022692"/>
    </source>
</evidence>
<feature type="transmembrane region" description="Helical" evidence="7">
    <location>
        <begin position="502"/>
        <end position="526"/>
    </location>
</feature>
<evidence type="ECO:0000256" key="6">
    <source>
        <dbReference type="PIRSR" id="PIRSR600175-1"/>
    </source>
</evidence>
<feature type="binding site" evidence="6">
    <location>
        <position position="234"/>
    </location>
    <ligand>
        <name>Na(+)</name>
        <dbReference type="ChEBI" id="CHEBI:29101"/>
        <label>1</label>
    </ligand>
</feature>
<evidence type="ECO:0008006" key="10">
    <source>
        <dbReference type="Google" id="ProtNLM"/>
    </source>
</evidence>
<feature type="binding site" evidence="6">
    <location>
        <position position="353"/>
    </location>
    <ligand>
        <name>Na(+)</name>
        <dbReference type="ChEBI" id="CHEBI:29101"/>
        <label>1</label>
    </ligand>
</feature>
<feature type="transmembrane region" description="Helical" evidence="7">
    <location>
        <begin position="344"/>
        <end position="366"/>
    </location>
</feature>
<keyword evidence="4 7" id="KW-1133">Transmembrane helix</keyword>